<feature type="domain" description="DNA polymerase III delta N-terminal" evidence="10">
    <location>
        <begin position="20"/>
        <end position="129"/>
    </location>
</feature>
<dbReference type="Pfam" id="PF14840">
    <property type="entry name" value="DNA_pol3_delt_C"/>
    <property type="match status" value="1"/>
</dbReference>
<dbReference type="InterPro" id="IPR008921">
    <property type="entry name" value="DNA_pol3_clamp-load_cplx_C"/>
</dbReference>
<dbReference type="GO" id="GO:0003677">
    <property type="term" value="F:DNA binding"/>
    <property type="evidence" value="ECO:0007669"/>
    <property type="project" value="InterPro"/>
</dbReference>
<keyword evidence="4" id="KW-0548">Nucleotidyltransferase</keyword>
<reference evidence="12 13" key="1">
    <citation type="journal article" date="2015" name="Genome Announc.">
        <title>Genome Sequences of Oblitimonas alkaliphila gen. nov. sp. nov. (Proposed), a Novel Bacterium of the Pseudomonadaceae Family.</title>
        <authorList>
            <person name="Lauer A.C."/>
            <person name="Nicholson A.C."/>
            <person name="Humrighouse B.W."/>
            <person name="Emery B."/>
            <person name="Drobish A."/>
            <person name="Juieng P."/>
            <person name="Loparev V."/>
            <person name="McQuiston J.R."/>
        </authorList>
    </citation>
    <scope>NUCLEOTIDE SEQUENCE [LARGE SCALE GENOMIC DNA]</scope>
    <source>
        <strain evidence="12 13">E5571</strain>
    </source>
</reference>
<keyword evidence="6" id="KW-0239">DNA-directed DNA polymerase</keyword>
<evidence type="ECO:0000313" key="13">
    <source>
        <dbReference type="Proteomes" id="UP000063953"/>
    </source>
</evidence>
<dbReference type="PATRIC" id="fig|1698449.3.peg.1955"/>
<evidence type="ECO:0000256" key="7">
    <source>
        <dbReference type="ARBA" id="ARBA00034754"/>
    </source>
</evidence>
<dbReference type="InterPro" id="IPR010372">
    <property type="entry name" value="DNA_pol3_delta_N"/>
</dbReference>
<evidence type="ECO:0000256" key="2">
    <source>
        <dbReference type="ARBA" id="ARBA00017703"/>
    </source>
</evidence>
<evidence type="ECO:0000256" key="8">
    <source>
        <dbReference type="ARBA" id="ARBA00049244"/>
    </source>
</evidence>
<dbReference type="GO" id="GO:0003887">
    <property type="term" value="F:DNA-directed DNA polymerase activity"/>
    <property type="evidence" value="ECO:0007669"/>
    <property type="project" value="UniProtKB-UniRule"/>
</dbReference>
<evidence type="ECO:0000259" key="10">
    <source>
        <dbReference type="Pfam" id="PF06144"/>
    </source>
</evidence>
<dbReference type="Gene3D" id="1.10.8.60">
    <property type="match status" value="1"/>
</dbReference>
<evidence type="ECO:0000256" key="1">
    <source>
        <dbReference type="ARBA" id="ARBA00012417"/>
    </source>
</evidence>
<evidence type="ECO:0000256" key="3">
    <source>
        <dbReference type="ARBA" id="ARBA00022679"/>
    </source>
</evidence>
<name>A0A0K1XFR7_9GAMM</name>
<protein>
    <recommendedName>
        <fullName evidence="2 9">DNA polymerase III subunit delta</fullName>
        <ecNumber evidence="1 9">2.7.7.7</ecNumber>
    </recommendedName>
</protein>
<dbReference type="Proteomes" id="UP000063953">
    <property type="component" value="Chromosome"/>
</dbReference>
<keyword evidence="3" id="KW-0808">Transferase</keyword>
<dbReference type="GO" id="GO:0009360">
    <property type="term" value="C:DNA polymerase III complex"/>
    <property type="evidence" value="ECO:0007669"/>
    <property type="project" value="UniProtKB-UniRule"/>
</dbReference>
<dbReference type="Gene3D" id="1.20.272.10">
    <property type="match status" value="1"/>
</dbReference>
<dbReference type="InterPro" id="IPR032780">
    <property type="entry name" value="DNA_pol3_delt_C"/>
</dbReference>
<evidence type="ECO:0000256" key="6">
    <source>
        <dbReference type="ARBA" id="ARBA00022932"/>
    </source>
</evidence>
<dbReference type="InterPro" id="IPR027417">
    <property type="entry name" value="P-loop_NTPase"/>
</dbReference>
<accession>A0A0K1XFR7</accession>
<dbReference type="RefSeq" id="WP_053101478.1">
    <property type="nucleotide sequence ID" value="NZ_CP012365.1"/>
</dbReference>
<dbReference type="Gene3D" id="3.40.50.300">
    <property type="entry name" value="P-loop containing nucleotide triphosphate hydrolases"/>
    <property type="match status" value="1"/>
</dbReference>
<comment type="catalytic activity">
    <reaction evidence="8">
        <text>DNA(n) + a 2'-deoxyribonucleoside 5'-triphosphate = DNA(n+1) + diphosphate</text>
        <dbReference type="Rhea" id="RHEA:22508"/>
        <dbReference type="Rhea" id="RHEA-COMP:17339"/>
        <dbReference type="Rhea" id="RHEA-COMP:17340"/>
        <dbReference type="ChEBI" id="CHEBI:33019"/>
        <dbReference type="ChEBI" id="CHEBI:61560"/>
        <dbReference type="ChEBI" id="CHEBI:173112"/>
        <dbReference type="EC" id="2.7.7.7"/>
    </reaction>
</comment>
<dbReference type="PANTHER" id="PTHR34388">
    <property type="entry name" value="DNA POLYMERASE III SUBUNIT DELTA"/>
    <property type="match status" value="1"/>
</dbReference>
<dbReference type="AlphaFoldDB" id="A0A0K1XFR7"/>
<comment type="similarity">
    <text evidence="7">Belongs to the DNA polymerase HolA subunit family.</text>
</comment>
<sequence>MQLKTDKLSQQLQQKLLPVYWVSGDELLLCQEACDKIRATCRQQGFDERQVLNADRSFDWGLLYEAGASLSLFAQKRLIELRLSSSKPGDKGAKALQEYLARPPVDTVLLINSPRFDSATLKTKWAKALLDSQDCALLQVQPIARHGLSAWIQQRLSQQGFSADLDALELIVTRVEGNLLAAVQEIEKLKLLTDETHLSLAVIQAAIADSSRYDVFSLTDAALAGDIARTVRIINGLRHEGTEIPLLLWAVARDLRQLAQASQKAQQLGIDAALRHVWPTPRKTLFAQALKRLTPKDLAPLFLLAQQIDEQGKGQAPGDAWSTLTEVLLKLAGQPIFTQ</sequence>
<dbReference type="CDD" id="cd18138">
    <property type="entry name" value="HLD_clamp_pol_III_delta"/>
    <property type="match status" value="1"/>
</dbReference>
<dbReference type="NCBIfam" id="TIGR01128">
    <property type="entry name" value="holA"/>
    <property type="match status" value="1"/>
</dbReference>
<organism evidence="12 13">
    <name type="scientific">Thiopseudomonas alkaliphila</name>
    <dbReference type="NCBI Taxonomy" id="1697053"/>
    <lineage>
        <taxon>Bacteria</taxon>
        <taxon>Pseudomonadati</taxon>
        <taxon>Pseudomonadota</taxon>
        <taxon>Gammaproteobacteria</taxon>
        <taxon>Pseudomonadales</taxon>
        <taxon>Pseudomonadaceae</taxon>
        <taxon>Thiopseudomonas</taxon>
    </lineage>
</organism>
<dbReference type="PANTHER" id="PTHR34388:SF1">
    <property type="entry name" value="DNA POLYMERASE III SUBUNIT DELTA"/>
    <property type="match status" value="1"/>
</dbReference>
<evidence type="ECO:0000256" key="5">
    <source>
        <dbReference type="ARBA" id="ARBA00022705"/>
    </source>
</evidence>
<dbReference type="SUPFAM" id="SSF48019">
    <property type="entry name" value="post-AAA+ oligomerization domain-like"/>
    <property type="match status" value="1"/>
</dbReference>
<dbReference type="GO" id="GO:0006261">
    <property type="term" value="P:DNA-templated DNA replication"/>
    <property type="evidence" value="ECO:0007669"/>
    <property type="project" value="TreeGrafter"/>
</dbReference>
<evidence type="ECO:0000313" key="12">
    <source>
        <dbReference type="EMBL" id="AKX60176.1"/>
    </source>
</evidence>
<evidence type="ECO:0000256" key="4">
    <source>
        <dbReference type="ARBA" id="ARBA00022695"/>
    </source>
</evidence>
<keyword evidence="13" id="KW-1185">Reference proteome</keyword>
<dbReference type="EMBL" id="CP012365">
    <property type="protein sequence ID" value="AKX60176.1"/>
    <property type="molecule type" value="Genomic_DNA"/>
</dbReference>
<keyword evidence="5" id="KW-0235">DNA replication</keyword>
<dbReference type="Pfam" id="PF06144">
    <property type="entry name" value="DNA_pol3_delta"/>
    <property type="match status" value="1"/>
</dbReference>
<dbReference type="InterPro" id="IPR005790">
    <property type="entry name" value="DNA_polIII_delta"/>
</dbReference>
<dbReference type="EC" id="2.7.7.7" evidence="1 9"/>
<proteinExistence type="inferred from homology"/>
<feature type="domain" description="DNA polymerase III subunit delta C-terminal" evidence="11">
    <location>
        <begin position="216"/>
        <end position="333"/>
    </location>
</feature>
<evidence type="ECO:0000256" key="9">
    <source>
        <dbReference type="NCBIfam" id="TIGR01128"/>
    </source>
</evidence>
<evidence type="ECO:0000259" key="11">
    <source>
        <dbReference type="Pfam" id="PF14840"/>
    </source>
</evidence>
<dbReference type="STRING" id="1697053.AKN87_00220"/>
<gene>
    <name evidence="12" type="ORF">AKN88_09735</name>
</gene>
<dbReference type="SUPFAM" id="SSF52540">
    <property type="entry name" value="P-loop containing nucleoside triphosphate hydrolases"/>
    <property type="match status" value="1"/>
</dbReference>